<evidence type="ECO:0000313" key="3">
    <source>
        <dbReference type="Proteomes" id="UP000190210"/>
    </source>
</evidence>
<gene>
    <name evidence="2" type="ORF">Xclt_01515</name>
</gene>
<dbReference type="AlphaFoldDB" id="A0AB73NT61"/>
<reference evidence="2 3" key="1">
    <citation type="submission" date="2015-12" db="EMBL/GenBank/DDBJ databases">
        <authorList>
            <person name="Bansal K."/>
            <person name="Midha S."/>
            <person name="Patil P.B."/>
        </authorList>
    </citation>
    <scope>NUCLEOTIDE SEQUENCE [LARGE SCALE GENOMIC DNA]</scope>
    <source>
        <strain evidence="2 3">LMG9045</strain>
    </source>
</reference>
<organism evidence="2 3">
    <name type="scientific">Xanthomonas axonopodis pv. clitoriae</name>
    <dbReference type="NCBI Taxonomy" id="487828"/>
    <lineage>
        <taxon>Bacteria</taxon>
        <taxon>Pseudomonadati</taxon>
        <taxon>Pseudomonadota</taxon>
        <taxon>Gammaproteobacteria</taxon>
        <taxon>Lysobacterales</taxon>
        <taxon>Lysobacteraceae</taxon>
        <taxon>Xanthomonas</taxon>
    </lineage>
</organism>
<evidence type="ECO:0000313" key="2">
    <source>
        <dbReference type="EMBL" id="OOW83499.1"/>
    </source>
</evidence>
<name>A0AB73NT61_9XANT</name>
<sequence>MSVAPVMSNDSGLVRSSVDQTKVQTTAAGTGVTAGANQTRTRVDPATIPVTNIVGGGQTSLTQIDLPIGGLYRLSNGTATDRTAMGRAATGLVGINAWRSNGPGRRYLIETDPRFVNYDNFISSDFLLDKLGVDPEWTQTRLGDGFYEQRLVLDQITQLTGRRYLGNYADGVAQYRALLESGVAAAGQLQLSMGVGLTAAQAAALTQDIVWMVEQEYQGQTVLVPVVYLASNSLQLRGNGALIAGGDVELNATNTLSNQGVIAGADVSITAGNLLNQGQIQGRDVALVARRTPILSSTSVLESNSPGDLDMTLPIRTALVEL</sequence>
<dbReference type="Proteomes" id="UP000190210">
    <property type="component" value="Unassembled WGS sequence"/>
</dbReference>
<dbReference type="InterPro" id="IPR008619">
    <property type="entry name" value="Filamentous_hemagglutn_rpt"/>
</dbReference>
<dbReference type="EMBL" id="LOKA01000012">
    <property type="protein sequence ID" value="OOW83499.1"/>
    <property type="molecule type" value="Genomic_DNA"/>
</dbReference>
<feature type="region of interest" description="Disordered" evidence="1">
    <location>
        <begin position="1"/>
        <end position="20"/>
    </location>
</feature>
<dbReference type="Pfam" id="PF05594">
    <property type="entry name" value="Fil_haemagg"/>
    <property type="match status" value="1"/>
</dbReference>
<proteinExistence type="predicted"/>
<accession>A0AB73NT61</accession>
<comment type="caution">
    <text evidence="2">The sequence shown here is derived from an EMBL/GenBank/DDBJ whole genome shotgun (WGS) entry which is preliminary data.</text>
</comment>
<protein>
    <submittedName>
        <fullName evidence="2">Hemagglutinin</fullName>
    </submittedName>
</protein>
<evidence type="ECO:0000256" key="1">
    <source>
        <dbReference type="SAM" id="MobiDB-lite"/>
    </source>
</evidence>